<protein>
    <submittedName>
        <fullName evidence="2">Uncharacterized protein</fullName>
    </submittedName>
</protein>
<evidence type="ECO:0000256" key="1">
    <source>
        <dbReference type="SAM" id="MobiDB-lite"/>
    </source>
</evidence>
<organism evidence="2 3">
    <name type="scientific">Linnemannia exigua</name>
    <dbReference type="NCBI Taxonomy" id="604196"/>
    <lineage>
        <taxon>Eukaryota</taxon>
        <taxon>Fungi</taxon>
        <taxon>Fungi incertae sedis</taxon>
        <taxon>Mucoromycota</taxon>
        <taxon>Mortierellomycotina</taxon>
        <taxon>Mortierellomycetes</taxon>
        <taxon>Mortierellales</taxon>
        <taxon>Mortierellaceae</taxon>
        <taxon>Linnemannia</taxon>
    </lineage>
</organism>
<dbReference type="Proteomes" id="UP001194580">
    <property type="component" value="Unassembled WGS sequence"/>
</dbReference>
<dbReference type="AlphaFoldDB" id="A0AAD4D6G5"/>
<feature type="region of interest" description="Disordered" evidence="1">
    <location>
        <begin position="166"/>
        <end position="186"/>
    </location>
</feature>
<evidence type="ECO:0000313" key="2">
    <source>
        <dbReference type="EMBL" id="KAG0269195.1"/>
    </source>
</evidence>
<proteinExistence type="predicted"/>
<name>A0AAD4D6G5_9FUNG</name>
<keyword evidence="3" id="KW-1185">Reference proteome</keyword>
<reference evidence="2" key="1">
    <citation type="journal article" date="2020" name="Fungal Divers.">
        <title>Resolving the Mortierellaceae phylogeny through synthesis of multi-gene phylogenetics and phylogenomics.</title>
        <authorList>
            <person name="Vandepol N."/>
            <person name="Liber J."/>
            <person name="Desiro A."/>
            <person name="Na H."/>
            <person name="Kennedy M."/>
            <person name="Barry K."/>
            <person name="Grigoriev I.V."/>
            <person name="Miller A.N."/>
            <person name="O'Donnell K."/>
            <person name="Stajich J.E."/>
            <person name="Bonito G."/>
        </authorList>
    </citation>
    <scope>NUCLEOTIDE SEQUENCE</scope>
    <source>
        <strain evidence="2">NRRL 28262</strain>
    </source>
</reference>
<dbReference type="EMBL" id="JAAAIL010001447">
    <property type="protein sequence ID" value="KAG0269195.1"/>
    <property type="molecule type" value="Genomic_DNA"/>
</dbReference>
<comment type="caution">
    <text evidence="2">The sequence shown here is derived from an EMBL/GenBank/DDBJ whole genome shotgun (WGS) entry which is preliminary data.</text>
</comment>
<evidence type="ECO:0000313" key="3">
    <source>
        <dbReference type="Proteomes" id="UP001194580"/>
    </source>
</evidence>
<accession>A0AAD4D6G5</accession>
<sequence>MTAENYHVTIDSGMVKTQDHSDPIHTNADIQLRAQTLPAHIKLHSTQHTHIHHHEVSANALAQKLKELKTSNQTAATTTKTTTDKNQGPEKQHQKQRPPLLLDRAALISIELQRRGEEALQDILERLESKKGALTEVIEAETVEPLPDSNEAMMTRRQHTSKINPELLKDNHPLQQRHGNANLRHH</sequence>
<gene>
    <name evidence="2" type="ORF">BGZ95_002158</name>
</gene>
<feature type="region of interest" description="Disordered" evidence="1">
    <location>
        <begin position="70"/>
        <end position="99"/>
    </location>
</feature>